<keyword evidence="8" id="KW-0460">Magnesium</keyword>
<keyword evidence="14" id="KW-1185">Reference proteome</keyword>
<evidence type="ECO:0000256" key="5">
    <source>
        <dbReference type="ARBA" id="ARBA00022723"/>
    </source>
</evidence>
<evidence type="ECO:0000256" key="6">
    <source>
        <dbReference type="ARBA" id="ARBA00022763"/>
    </source>
</evidence>
<evidence type="ECO:0000256" key="7">
    <source>
        <dbReference type="ARBA" id="ARBA00022801"/>
    </source>
</evidence>
<keyword evidence="9" id="KW-0234">DNA repair</keyword>
<dbReference type="GO" id="GO:0046872">
    <property type="term" value="F:metal ion binding"/>
    <property type="evidence" value="ECO:0007669"/>
    <property type="project" value="UniProtKB-KW"/>
</dbReference>
<evidence type="ECO:0000259" key="12">
    <source>
        <dbReference type="Pfam" id="PF03372"/>
    </source>
</evidence>
<dbReference type="GO" id="GO:0003697">
    <property type="term" value="F:single-stranded DNA binding"/>
    <property type="evidence" value="ECO:0007669"/>
    <property type="project" value="TreeGrafter"/>
</dbReference>
<accession>A0A9W8WV35</accession>
<evidence type="ECO:0000256" key="10">
    <source>
        <dbReference type="ARBA" id="ARBA00023242"/>
    </source>
</evidence>
<dbReference type="SUPFAM" id="SSF56219">
    <property type="entry name" value="DNase I-like"/>
    <property type="match status" value="1"/>
</dbReference>
<organism evidence="13 14">
    <name type="scientific">Didymella glomerata</name>
    <dbReference type="NCBI Taxonomy" id="749621"/>
    <lineage>
        <taxon>Eukaryota</taxon>
        <taxon>Fungi</taxon>
        <taxon>Dikarya</taxon>
        <taxon>Ascomycota</taxon>
        <taxon>Pezizomycotina</taxon>
        <taxon>Dothideomycetes</taxon>
        <taxon>Pleosporomycetidae</taxon>
        <taxon>Pleosporales</taxon>
        <taxon>Pleosporineae</taxon>
        <taxon>Didymellaceae</taxon>
        <taxon>Didymella</taxon>
    </lineage>
</organism>
<proteinExistence type="predicted"/>
<keyword evidence="10" id="KW-0539">Nucleus</keyword>
<evidence type="ECO:0000256" key="1">
    <source>
        <dbReference type="ARBA" id="ARBA00001936"/>
    </source>
</evidence>
<feature type="domain" description="Endonuclease/exonuclease/phosphatase" evidence="12">
    <location>
        <begin position="70"/>
        <end position="333"/>
    </location>
</feature>
<dbReference type="Gene3D" id="3.60.10.10">
    <property type="entry name" value="Endonuclease/exonuclease/phosphatase"/>
    <property type="match status" value="1"/>
</dbReference>
<name>A0A9W8WV35_9PLEO</name>
<evidence type="ECO:0000256" key="11">
    <source>
        <dbReference type="SAM" id="MobiDB-lite"/>
    </source>
</evidence>
<keyword evidence="4" id="KW-0540">Nuclease</keyword>
<dbReference type="InterPro" id="IPR036691">
    <property type="entry name" value="Endo/exonu/phosph_ase_sf"/>
</dbReference>
<comment type="cofactor">
    <cofactor evidence="1">
        <name>Mn(2+)</name>
        <dbReference type="ChEBI" id="CHEBI:29035"/>
    </cofactor>
</comment>
<dbReference type="InterPro" id="IPR005135">
    <property type="entry name" value="Endo/exonuclease/phosphatase"/>
</dbReference>
<dbReference type="GO" id="GO:0006302">
    <property type="term" value="P:double-strand break repair"/>
    <property type="evidence" value="ECO:0007669"/>
    <property type="project" value="TreeGrafter"/>
</dbReference>
<gene>
    <name evidence="13" type="ORF">N0V87_007939</name>
</gene>
<dbReference type="EMBL" id="JAPEUV010000103">
    <property type="protein sequence ID" value="KAJ4333039.1"/>
    <property type="molecule type" value="Genomic_DNA"/>
</dbReference>
<dbReference type="OrthoDB" id="9975959at2759"/>
<evidence type="ECO:0000313" key="13">
    <source>
        <dbReference type="EMBL" id="KAJ4333039.1"/>
    </source>
</evidence>
<dbReference type="PANTHER" id="PTHR15822:SF4">
    <property type="entry name" value="TYROSYL-DNA PHOSPHODIESTERASE 2"/>
    <property type="match status" value="1"/>
</dbReference>
<evidence type="ECO:0000313" key="14">
    <source>
        <dbReference type="Proteomes" id="UP001140562"/>
    </source>
</evidence>
<reference evidence="13" key="1">
    <citation type="submission" date="2022-10" db="EMBL/GenBank/DDBJ databases">
        <title>Tapping the CABI collections for fungal endophytes: first genome assemblies for Collariella, Neodidymelliopsis, Ascochyta clinopodiicola, Didymella pomorum, Didymosphaeria variabile, Neocosmospora piperis and Neocucurbitaria cava.</title>
        <authorList>
            <person name="Hill R."/>
        </authorList>
    </citation>
    <scope>NUCLEOTIDE SEQUENCE</scope>
    <source>
        <strain evidence="13">IMI 360193</strain>
    </source>
</reference>
<comment type="cofactor">
    <cofactor evidence="2">
        <name>Mg(2+)</name>
        <dbReference type="ChEBI" id="CHEBI:18420"/>
    </cofactor>
</comment>
<dbReference type="AlphaFoldDB" id="A0A9W8WV35"/>
<dbReference type="GO" id="GO:0004518">
    <property type="term" value="F:nuclease activity"/>
    <property type="evidence" value="ECO:0007669"/>
    <property type="project" value="UniProtKB-KW"/>
</dbReference>
<evidence type="ECO:0000256" key="8">
    <source>
        <dbReference type="ARBA" id="ARBA00022842"/>
    </source>
</evidence>
<keyword evidence="5" id="KW-0479">Metal-binding</keyword>
<keyword evidence="7" id="KW-0378">Hydrolase</keyword>
<evidence type="ECO:0000256" key="3">
    <source>
        <dbReference type="ARBA" id="ARBA00004322"/>
    </source>
</evidence>
<comment type="caution">
    <text evidence="13">The sequence shown here is derived from an EMBL/GenBank/DDBJ whole genome shotgun (WGS) entry which is preliminary data.</text>
</comment>
<comment type="subcellular location">
    <subcellularLocation>
        <location evidence="3">Nucleus</location>
        <location evidence="3">PML body</location>
    </subcellularLocation>
</comment>
<evidence type="ECO:0000256" key="9">
    <source>
        <dbReference type="ARBA" id="ARBA00023204"/>
    </source>
</evidence>
<dbReference type="Proteomes" id="UP001140562">
    <property type="component" value="Unassembled WGS sequence"/>
</dbReference>
<dbReference type="GO" id="GO:0005737">
    <property type="term" value="C:cytoplasm"/>
    <property type="evidence" value="ECO:0007669"/>
    <property type="project" value="TreeGrafter"/>
</dbReference>
<evidence type="ECO:0000256" key="4">
    <source>
        <dbReference type="ARBA" id="ARBA00022722"/>
    </source>
</evidence>
<dbReference type="GO" id="GO:0070260">
    <property type="term" value="F:5'-tyrosyl-DNA phosphodiesterase activity"/>
    <property type="evidence" value="ECO:0007669"/>
    <property type="project" value="TreeGrafter"/>
</dbReference>
<evidence type="ECO:0000256" key="2">
    <source>
        <dbReference type="ARBA" id="ARBA00001946"/>
    </source>
</evidence>
<dbReference type="InterPro" id="IPR051547">
    <property type="entry name" value="TDP2-like"/>
</dbReference>
<feature type="region of interest" description="Disordered" evidence="11">
    <location>
        <begin position="1"/>
        <end position="25"/>
    </location>
</feature>
<dbReference type="Pfam" id="PF03372">
    <property type="entry name" value="Exo_endo_phos"/>
    <property type="match status" value="1"/>
</dbReference>
<keyword evidence="6" id="KW-0227">DNA damage</keyword>
<dbReference type="CDD" id="cd09080">
    <property type="entry name" value="TDP2"/>
    <property type="match status" value="1"/>
</dbReference>
<dbReference type="PANTHER" id="PTHR15822">
    <property type="entry name" value="TRAF AND TNF RECEPTOR-ASSOCIATED PROTEIN"/>
    <property type="match status" value="1"/>
</dbReference>
<protein>
    <recommendedName>
        <fullName evidence="12">Endonuclease/exonuclease/phosphatase domain-containing protein</fullName>
    </recommendedName>
</protein>
<sequence length="357" mass="39584">MSTSKETPTMEALTATLNSGPAQKRDDEFFRPRQQAYFYCGHDCIWRPTPSAQTISPPRALVNPKVIHLISWNIDMLVPFGNERMAAALQHLNTLIASTPPDIATIIFLQEMTQSDLGLIKSSAWIQDRFNITDIDSSSWLSAYYGTVTLIDTRLSISSVFRVPFLSKFDRDGLFVDIQLSTVKPTASSSISQKVLRLCNVHLESLVANPPVRPHQLSAAAAYLHAPEVASALLAGDLNAIEGFDRTLHSENDLQDAYLSLGGREDSEEGYTWGYQVPAPMRERFGCSRMDKILFCGDVNVQSFERIGAGVKVAEALREDVRTAGEEDWVSDHYGAMGDFELDGNWSLKTGESNEEV</sequence>